<accession>X6NMA7</accession>
<proteinExistence type="predicted"/>
<name>X6NMA7_RETFI</name>
<dbReference type="OrthoDB" id="45365at2759"/>
<evidence type="ECO:0000313" key="1">
    <source>
        <dbReference type="EMBL" id="ETO26522.1"/>
    </source>
</evidence>
<gene>
    <name evidence="1" type="ORF">RFI_10616</name>
</gene>
<organism evidence="1 2">
    <name type="scientific">Reticulomyxa filosa</name>
    <dbReference type="NCBI Taxonomy" id="46433"/>
    <lineage>
        <taxon>Eukaryota</taxon>
        <taxon>Sar</taxon>
        <taxon>Rhizaria</taxon>
        <taxon>Retaria</taxon>
        <taxon>Foraminifera</taxon>
        <taxon>Monothalamids</taxon>
        <taxon>Reticulomyxidae</taxon>
        <taxon>Reticulomyxa</taxon>
    </lineage>
</organism>
<dbReference type="EMBL" id="ASPP01007815">
    <property type="protein sequence ID" value="ETO26522.1"/>
    <property type="molecule type" value="Genomic_DNA"/>
</dbReference>
<comment type="caution">
    <text evidence="1">The sequence shown here is derived from an EMBL/GenBank/DDBJ whole genome shotgun (WGS) entry which is preliminary data.</text>
</comment>
<dbReference type="Proteomes" id="UP000023152">
    <property type="component" value="Unassembled WGS sequence"/>
</dbReference>
<dbReference type="AlphaFoldDB" id="X6NMA7"/>
<keyword evidence="2" id="KW-1185">Reference proteome</keyword>
<reference evidence="1 2" key="1">
    <citation type="journal article" date="2013" name="Curr. Biol.">
        <title>The Genome of the Foraminiferan Reticulomyxa filosa.</title>
        <authorList>
            <person name="Glockner G."/>
            <person name="Hulsmann N."/>
            <person name="Schleicher M."/>
            <person name="Noegel A.A."/>
            <person name="Eichinger L."/>
            <person name="Gallinger C."/>
            <person name="Pawlowski J."/>
            <person name="Sierra R."/>
            <person name="Euteneuer U."/>
            <person name="Pillet L."/>
            <person name="Moustafa A."/>
            <person name="Platzer M."/>
            <person name="Groth M."/>
            <person name="Szafranski K."/>
            <person name="Schliwa M."/>
        </authorList>
    </citation>
    <scope>NUCLEOTIDE SEQUENCE [LARGE SCALE GENOMIC DNA]</scope>
</reference>
<protein>
    <submittedName>
        <fullName evidence="1">Uncharacterized protein</fullName>
    </submittedName>
</protein>
<sequence length="166" mass="19870">MMKINEENNKQNYQMLLFKQNAGLQLNMVKITTRFNFINYLCHNIVSLNMYAYVSIDDILFFGRYCYPNVVSKSLLSIQLKKTNDTISSTYMKIEVPVLDPSQLVMIFKNEIKFVIKYWTRTLKIKLVSIDYFDKIVTKHNRDFSVQKQIQTYKNQHHYCLFLFAF</sequence>
<evidence type="ECO:0000313" key="2">
    <source>
        <dbReference type="Proteomes" id="UP000023152"/>
    </source>
</evidence>